<evidence type="ECO:0000313" key="13">
    <source>
        <dbReference type="Proteomes" id="UP000663866"/>
    </source>
</evidence>
<evidence type="ECO:0000256" key="2">
    <source>
        <dbReference type="ARBA" id="ARBA00022679"/>
    </source>
</evidence>
<comment type="caution">
    <text evidence="9">The sequence shown here is derived from an EMBL/GenBank/DDBJ whole genome shotgun (WGS) entry which is preliminary data.</text>
</comment>
<keyword evidence="13" id="KW-1185">Reference proteome</keyword>
<feature type="domain" description="Glycosyl transferase CAP10" evidence="4">
    <location>
        <begin position="4"/>
        <end position="222"/>
    </location>
</feature>
<evidence type="ECO:0000313" key="12">
    <source>
        <dbReference type="Proteomes" id="UP000663842"/>
    </source>
</evidence>
<evidence type="ECO:0000313" key="5">
    <source>
        <dbReference type="EMBL" id="CAF0995239.1"/>
    </source>
</evidence>
<dbReference type="InterPro" id="IPR051091">
    <property type="entry name" value="O-Glucosyltr/Glycosyltrsf_90"/>
</dbReference>
<evidence type="ECO:0000313" key="8">
    <source>
        <dbReference type="EMBL" id="CAF2101231.1"/>
    </source>
</evidence>
<dbReference type="Proteomes" id="UP000663866">
    <property type="component" value="Unassembled WGS sequence"/>
</dbReference>
<dbReference type="PANTHER" id="PTHR12203">
    <property type="entry name" value="KDEL LYS-ASP-GLU-LEU CONTAINING - RELATED"/>
    <property type="match status" value="1"/>
</dbReference>
<dbReference type="EMBL" id="CAJNRF010004637">
    <property type="protein sequence ID" value="CAF2062395.1"/>
    <property type="molecule type" value="Genomic_DNA"/>
</dbReference>
<dbReference type="Proteomes" id="UP000663856">
    <property type="component" value="Unassembled WGS sequence"/>
</dbReference>
<evidence type="ECO:0000256" key="3">
    <source>
        <dbReference type="SAM" id="Phobius"/>
    </source>
</evidence>
<keyword evidence="2" id="KW-0808">Transferase</keyword>
<sequence length="222" mass="26727">MRHKVPVFGFSKTNYKPTWGLHPDGIILIPCFTLWVFTAPFIGRWRKVLETLPKMADKVVWEERMRKVMWRGARTGERQWLTEIGERRNDSLLDIEFIDWSPGNRSRFYSDNFKTIYQYCEYKYLLHQEGWSYSNRLKYLLLCGSPVIYANFCGWQEYWYHLLKHDFNIIEFKAKGSELSFYNLTREIARNDRKAKYIGSNGRALVQKYLNDQAIQQYSHMM</sequence>
<dbReference type="SMART" id="SM00672">
    <property type="entry name" value="CAP10"/>
    <property type="match status" value="1"/>
</dbReference>
<keyword evidence="3" id="KW-0472">Membrane</keyword>
<dbReference type="PANTHER" id="PTHR12203:SF35">
    <property type="entry name" value="PROTEIN O-GLUCOSYLTRANSFERASE 1"/>
    <property type="match status" value="1"/>
</dbReference>
<evidence type="ECO:0000256" key="1">
    <source>
        <dbReference type="ARBA" id="ARBA00010118"/>
    </source>
</evidence>
<evidence type="ECO:0000259" key="4">
    <source>
        <dbReference type="SMART" id="SM00672"/>
    </source>
</evidence>
<dbReference type="EMBL" id="CAJOBG010004990">
    <property type="protein sequence ID" value="CAF4135036.1"/>
    <property type="molecule type" value="Genomic_DNA"/>
</dbReference>
<dbReference type="Proteomes" id="UP000663887">
    <property type="component" value="Unassembled WGS sequence"/>
</dbReference>
<dbReference type="InterPro" id="IPR006598">
    <property type="entry name" value="CAP10"/>
</dbReference>
<dbReference type="OrthoDB" id="10020785at2759"/>
<evidence type="ECO:0000313" key="11">
    <source>
        <dbReference type="EMBL" id="CAF5141147.1"/>
    </source>
</evidence>
<dbReference type="EMBL" id="CAJOBH010252194">
    <property type="protein sequence ID" value="CAF5141147.1"/>
    <property type="molecule type" value="Genomic_DNA"/>
</dbReference>
<dbReference type="EMBL" id="CAJNOV010000129">
    <property type="protein sequence ID" value="CAF0995239.1"/>
    <property type="molecule type" value="Genomic_DNA"/>
</dbReference>
<dbReference type="Pfam" id="PF05686">
    <property type="entry name" value="Glyco_transf_90"/>
    <property type="match status" value="1"/>
</dbReference>
<name>A0A819VVF9_9BILA</name>
<protein>
    <recommendedName>
        <fullName evidence="4">Glycosyl transferase CAP10 domain-containing protein</fullName>
    </recommendedName>
</protein>
<evidence type="ECO:0000313" key="7">
    <source>
        <dbReference type="EMBL" id="CAF2062395.1"/>
    </source>
</evidence>
<evidence type="ECO:0000313" key="9">
    <source>
        <dbReference type="EMBL" id="CAF4113526.1"/>
    </source>
</evidence>
<evidence type="ECO:0000313" key="10">
    <source>
        <dbReference type="EMBL" id="CAF4135036.1"/>
    </source>
</evidence>
<feature type="transmembrane region" description="Helical" evidence="3">
    <location>
        <begin position="25"/>
        <end position="45"/>
    </location>
</feature>
<reference evidence="9" key="1">
    <citation type="submission" date="2021-02" db="EMBL/GenBank/DDBJ databases">
        <authorList>
            <person name="Nowell W R."/>
        </authorList>
    </citation>
    <scope>NUCLEOTIDE SEQUENCE</scope>
</reference>
<dbReference type="Proteomes" id="UP000663855">
    <property type="component" value="Unassembled WGS sequence"/>
</dbReference>
<dbReference type="Proteomes" id="UP000663842">
    <property type="component" value="Unassembled WGS sequence"/>
</dbReference>
<dbReference type="AlphaFoldDB" id="A0A819VVF9"/>
<proteinExistence type="inferred from homology"/>
<accession>A0A819VVF9</accession>
<dbReference type="EMBL" id="CAJNRG010008086">
    <property type="protein sequence ID" value="CAF2101231.1"/>
    <property type="molecule type" value="Genomic_DNA"/>
</dbReference>
<dbReference type="EMBL" id="CAJOBF010003876">
    <property type="protein sequence ID" value="CAF4113526.1"/>
    <property type="molecule type" value="Genomic_DNA"/>
</dbReference>
<comment type="similarity">
    <text evidence="1">Belongs to the glycosyltransferase 90 family.</text>
</comment>
<evidence type="ECO:0000313" key="6">
    <source>
        <dbReference type="EMBL" id="CAF1595504.1"/>
    </source>
</evidence>
<dbReference type="GO" id="GO:0016740">
    <property type="term" value="F:transferase activity"/>
    <property type="evidence" value="ECO:0007669"/>
    <property type="project" value="UniProtKB-KW"/>
</dbReference>
<dbReference type="Proteomes" id="UP000663834">
    <property type="component" value="Unassembled WGS sequence"/>
</dbReference>
<gene>
    <name evidence="11" type="ORF">BYL167_LOCUS70193</name>
    <name evidence="5" type="ORF">CJN711_LOCUS2062</name>
    <name evidence="6" type="ORF">KQP761_LOCUS21666</name>
    <name evidence="10" type="ORF">OVN521_LOCUS22734</name>
    <name evidence="9" type="ORF">UXM345_LOCUS22975</name>
    <name evidence="7" type="ORF">WKI299_LOCUS12375</name>
    <name evidence="8" type="ORF">XDN619_LOCUS18733</name>
</gene>
<keyword evidence="3" id="KW-1133">Transmembrane helix</keyword>
<dbReference type="EMBL" id="CAJNOW010011247">
    <property type="protein sequence ID" value="CAF1595504.1"/>
    <property type="molecule type" value="Genomic_DNA"/>
</dbReference>
<dbReference type="Proteomes" id="UP000681967">
    <property type="component" value="Unassembled WGS sequence"/>
</dbReference>
<keyword evidence="3" id="KW-0812">Transmembrane</keyword>
<organism evidence="9 12">
    <name type="scientific">Rotaria magnacalcarata</name>
    <dbReference type="NCBI Taxonomy" id="392030"/>
    <lineage>
        <taxon>Eukaryota</taxon>
        <taxon>Metazoa</taxon>
        <taxon>Spiralia</taxon>
        <taxon>Gnathifera</taxon>
        <taxon>Rotifera</taxon>
        <taxon>Eurotatoria</taxon>
        <taxon>Bdelloidea</taxon>
        <taxon>Philodinida</taxon>
        <taxon>Philodinidae</taxon>
        <taxon>Rotaria</taxon>
    </lineage>
</organism>